<keyword evidence="2 5" id="KW-0479">Metal-binding</keyword>
<evidence type="ECO:0000256" key="1">
    <source>
        <dbReference type="ARBA" id="ARBA00008056"/>
    </source>
</evidence>
<feature type="compositionally biased region" description="Basic and acidic residues" evidence="6">
    <location>
        <begin position="92"/>
        <end position="104"/>
    </location>
</feature>
<dbReference type="InterPro" id="IPR026992">
    <property type="entry name" value="DIOX_N"/>
</dbReference>
<dbReference type="InterPro" id="IPR017850">
    <property type="entry name" value="Alkaline_phosphatase_core_sf"/>
</dbReference>
<evidence type="ECO:0000256" key="2">
    <source>
        <dbReference type="ARBA" id="ARBA00022723"/>
    </source>
</evidence>
<dbReference type="GO" id="GO:0006796">
    <property type="term" value="P:phosphate-containing compound metabolic process"/>
    <property type="evidence" value="ECO:0007669"/>
    <property type="project" value="UniProtKB-ARBA"/>
</dbReference>
<dbReference type="InterPro" id="IPR050295">
    <property type="entry name" value="Plant_2OG-oxidoreductases"/>
</dbReference>
<sequence length="446" mass="49727">MAISASKLIHGSHHPYLTALKPISIAHIKLVSEFAVFDRWFASVPSSTQPNRLYVHSATSHGATSNIPSLLVMENRHRRLAAAEAFTSSPSSDHHNQQTHEDAPPPRVMGSWVSSHGCREKEGVVGAEDLGSDGLEGVAGIWVDEVGLVVEEDSSGVGIQLLYPQRWQASKYLLNPLTSFCSIPSEYAYSTTHYTPIASDQEDSIPVIDYSLLISSIPDQRSKVIDQLGKACEEWGFFLLVNRGVPETLIDKVFDASNEFFNLSEDEKRNFDGKNALDPIRCRSSYHNARMENILFWRDYLKVIAHPEFHFPDKPAGFSELSFEYCERTRTVMRELLKGITKSLGLEESDMDNTLNLDSGLQLFAVNLYPPCPQPELAIGIPPHTDHGLVTLLIQNGVKGLEVQHSGKWINVDAPPNSFMVNTGDHLEVNFYFIQWSNSFSSLVTI</sequence>
<protein>
    <recommendedName>
        <fullName evidence="7">Fe2OG dioxygenase domain-containing protein</fullName>
    </recommendedName>
</protein>
<gene>
    <name evidence="8" type="ORF">RJ640_012501</name>
</gene>
<proteinExistence type="inferred from homology"/>
<comment type="similarity">
    <text evidence="1 5">Belongs to the iron/ascorbate-dependent oxidoreductase family.</text>
</comment>
<dbReference type="GO" id="GO:0016788">
    <property type="term" value="F:hydrolase activity, acting on ester bonds"/>
    <property type="evidence" value="ECO:0007669"/>
    <property type="project" value="InterPro"/>
</dbReference>
<feature type="domain" description="Fe2OG dioxygenase" evidence="7">
    <location>
        <begin position="359"/>
        <end position="446"/>
    </location>
</feature>
<dbReference type="InterPro" id="IPR044861">
    <property type="entry name" value="IPNS-like_FE2OG_OXY"/>
</dbReference>
<keyword evidence="4 5" id="KW-0408">Iron</keyword>
<dbReference type="PANTHER" id="PTHR47991">
    <property type="entry name" value="OXOGLUTARATE/IRON-DEPENDENT DIOXYGENASE"/>
    <property type="match status" value="1"/>
</dbReference>
<name>A0AA88QFD6_9ASTE</name>
<dbReference type="GO" id="GO:0046872">
    <property type="term" value="F:metal ion binding"/>
    <property type="evidence" value="ECO:0007669"/>
    <property type="project" value="UniProtKB-KW"/>
</dbReference>
<dbReference type="Gene3D" id="2.60.120.330">
    <property type="entry name" value="B-lactam Antibiotic, Isopenicillin N Synthase, Chain"/>
    <property type="match status" value="1"/>
</dbReference>
<dbReference type="Pfam" id="PF14226">
    <property type="entry name" value="DIOX_N"/>
    <property type="match status" value="1"/>
</dbReference>
<evidence type="ECO:0000256" key="5">
    <source>
        <dbReference type="RuleBase" id="RU003682"/>
    </source>
</evidence>
<dbReference type="Proteomes" id="UP001187471">
    <property type="component" value="Unassembled WGS sequence"/>
</dbReference>
<dbReference type="Pfam" id="PF03171">
    <property type="entry name" value="2OG-FeII_Oxy"/>
    <property type="match status" value="1"/>
</dbReference>
<evidence type="ECO:0000259" key="7">
    <source>
        <dbReference type="PROSITE" id="PS51471"/>
    </source>
</evidence>
<comment type="caution">
    <text evidence="8">The sequence shown here is derived from an EMBL/GenBank/DDBJ whole genome shotgun (WGS) entry which is preliminary data.</text>
</comment>
<keyword evidence="3" id="KW-0378">Hydrolase</keyword>
<keyword evidence="9" id="KW-1185">Reference proteome</keyword>
<dbReference type="InterPro" id="IPR005123">
    <property type="entry name" value="Oxoglu/Fe-dep_dioxygenase_dom"/>
</dbReference>
<dbReference type="GO" id="GO:0016705">
    <property type="term" value="F:oxidoreductase activity, acting on paired donors, with incorporation or reduction of molecular oxygen"/>
    <property type="evidence" value="ECO:0007669"/>
    <property type="project" value="UniProtKB-ARBA"/>
</dbReference>
<evidence type="ECO:0000256" key="4">
    <source>
        <dbReference type="ARBA" id="ARBA00023004"/>
    </source>
</evidence>
<dbReference type="SUPFAM" id="SSF51197">
    <property type="entry name" value="Clavaminate synthase-like"/>
    <property type="match status" value="1"/>
</dbReference>
<organism evidence="8 9">
    <name type="scientific">Escallonia rubra</name>
    <dbReference type="NCBI Taxonomy" id="112253"/>
    <lineage>
        <taxon>Eukaryota</taxon>
        <taxon>Viridiplantae</taxon>
        <taxon>Streptophyta</taxon>
        <taxon>Embryophyta</taxon>
        <taxon>Tracheophyta</taxon>
        <taxon>Spermatophyta</taxon>
        <taxon>Magnoliopsida</taxon>
        <taxon>eudicotyledons</taxon>
        <taxon>Gunneridae</taxon>
        <taxon>Pentapetalae</taxon>
        <taxon>asterids</taxon>
        <taxon>campanulids</taxon>
        <taxon>Escalloniales</taxon>
        <taxon>Escalloniaceae</taxon>
        <taxon>Escallonia</taxon>
    </lineage>
</organism>
<accession>A0AA88QFD6</accession>
<evidence type="ECO:0000256" key="3">
    <source>
        <dbReference type="ARBA" id="ARBA00022801"/>
    </source>
</evidence>
<dbReference type="EMBL" id="JAVXUO010002897">
    <property type="protein sequence ID" value="KAK2968658.1"/>
    <property type="molecule type" value="Genomic_DNA"/>
</dbReference>
<dbReference type="Pfam" id="PF04185">
    <property type="entry name" value="Phosphoesterase"/>
    <property type="match status" value="1"/>
</dbReference>
<evidence type="ECO:0000313" key="8">
    <source>
        <dbReference type="EMBL" id="KAK2968658.1"/>
    </source>
</evidence>
<reference evidence="8" key="1">
    <citation type="submission" date="2022-12" db="EMBL/GenBank/DDBJ databases">
        <title>Draft genome assemblies for two species of Escallonia (Escalloniales).</title>
        <authorList>
            <person name="Chanderbali A."/>
            <person name="Dervinis C."/>
            <person name="Anghel I."/>
            <person name="Soltis D."/>
            <person name="Soltis P."/>
            <person name="Zapata F."/>
        </authorList>
    </citation>
    <scope>NUCLEOTIDE SEQUENCE</scope>
    <source>
        <strain evidence="8">UCBG92.1500</strain>
        <tissue evidence="8">Leaf</tissue>
    </source>
</reference>
<feature type="region of interest" description="Disordered" evidence="6">
    <location>
        <begin position="83"/>
        <end position="113"/>
    </location>
</feature>
<keyword evidence="5" id="KW-0560">Oxidoreductase</keyword>
<dbReference type="InterPro" id="IPR007312">
    <property type="entry name" value="Phosphoesterase"/>
</dbReference>
<dbReference type="InterPro" id="IPR027443">
    <property type="entry name" value="IPNS-like_sf"/>
</dbReference>
<dbReference type="AlphaFoldDB" id="A0AA88QFD6"/>
<evidence type="ECO:0000313" key="9">
    <source>
        <dbReference type="Proteomes" id="UP001187471"/>
    </source>
</evidence>
<evidence type="ECO:0000256" key="6">
    <source>
        <dbReference type="SAM" id="MobiDB-lite"/>
    </source>
</evidence>
<dbReference type="Gene3D" id="3.40.720.10">
    <property type="entry name" value="Alkaline Phosphatase, subunit A"/>
    <property type="match status" value="1"/>
</dbReference>
<dbReference type="PROSITE" id="PS51471">
    <property type="entry name" value="FE2OG_OXY"/>
    <property type="match status" value="1"/>
</dbReference>